<organism evidence="1 2">
    <name type="scientific">Alteromonas macleodii</name>
    <name type="common">Pseudoalteromonas macleodii</name>
    <dbReference type="NCBI Taxonomy" id="28108"/>
    <lineage>
        <taxon>Bacteria</taxon>
        <taxon>Pseudomonadati</taxon>
        <taxon>Pseudomonadota</taxon>
        <taxon>Gammaproteobacteria</taxon>
        <taxon>Alteromonadales</taxon>
        <taxon>Alteromonadaceae</taxon>
        <taxon>Alteromonas/Salinimonas group</taxon>
        <taxon>Alteromonas</taxon>
    </lineage>
</organism>
<evidence type="ECO:0000313" key="2">
    <source>
        <dbReference type="Proteomes" id="UP000095392"/>
    </source>
</evidence>
<accession>A0AB36FSU0</accession>
<reference evidence="1 2" key="1">
    <citation type="submission" date="2016-09" db="EMBL/GenBank/DDBJ databases">
        <title>Draft Genome Sequence of four Alteromonas macleodii strains isolated from copper coupons and grown long-term at elevated copper levels.</title>
        <authorList>
            <person name="Cusick K."/>
            <person name="Dale J."/>
            <person name="Little B."/>
            <person name="Biffinger J."/>
        </authorList>
    </citation>
    <scope>NUCLEOTIDE SEQUENCE [LARGE SCALE GENOMIC DNA]</scope>
    <source>
        <strain evidence="1 2">KCP01</strain>
    </source>
</reference>
<sequence length="69" mass="8456">MLDIPDYYHVFDLSSHEQPFVIYEEELKRLYKQFSLSEQQLELALLNEDVESHTHRVRPMRTDVYIERD</sequence>
<name>A0AB36FSU0_ALTMA</name>
<proteinExistence type="predicted"/>
<dbReference type="Proteomes" id="UP000095392">
    <property type="component" value="Unassembled WGS sequence"/>
</dbReference>
<dbReference type="EMBL" id="MIPY01000041">
    <property type="protein sequence ID" value="OES25702.1"/>
    <property type="molecule type" value="Genomic_DNA"/>
</dbReference>
<comment type="caution">
    <text evidence="1">The sequence shown here is derived from an EMBL/GenBank/DDBJ whole genome shotgun (WGS) entry which is preliminary data.</text>
</comment>
<evidence type="ECO:0000313" key="1">
    <source>
        <dbReference type="EMBL" id="OES25702.1"/>
    </source>
</evidence>
<gene>
    <name evidence="1" type="ORF">BFV95_4384</name>
</gene>
<dbReference type="AlphaFoldDB" id="A0AB36FSU0"/>
<keyword evidence="2" id="KW-1185">Reference proteome</keyword>
<protein>
    <submittedName>
        <fullName evidence="1">Uncharacterized protein</fullName>
    </submittedName>
</protein>